<gene>
    <name evidence="4" type="ORF">ACFFTP_11835</name>
</gene>
<evidence type="ECO:0000313" key="4">
    <source>
        <dbReference type="EMBL" id="MFB9554883.1"/>
    </source>
</evidence>
<dbReference type="RefSeq" id="WP_345488940.1">
    <property type="nucleotide sequence ID" value="NZ_BAAAWU010000001.1"/>
</dbReference>
<dbReference type="InterPro" id="IPR052019">
    <property type="entry name" value="F420H2_bilvrd_red/Heme_oxyg"/>
</dbReference>
<reference evidence="4 5" key="1">
    <citation type="submission" date="2024-09" db="EMBL/GenBank/DDBJ databases">
        <authorList>
            <person name="Sun Q."/>
            <person name="Mori K."/>
        </authorList>
    </citation>
    <scope>NUCLEOTIDE SEQUENCE [LARGE SCALE GENOMIC DNA]</scope>
    <source>
        <strain evidence="4 5">JCM 4414</strain>
    </source>
</reference>
<keyword evidence="1" id="KW-0560">Oxidoreductase</keyword>
<evidence type="ECO:0000313" key="5">
    <source>
        <dbReference type="Proteomes" id="UP001589716"/>
    </source>
</evidence>
<dbReference type="InterPro" id="IPR011576">
    <property type="entry name" value="Pyridox_Oxase_N"/>
</dbReference>
<feature type="compositionally biased region" description="Polar residues" evidence="2">
    <location>
        <begin position="1"/>
        <end position="25"/>
    </location>
</feature>
<feature type="domain" description="Pyridoxamine 5'-phosphate oxidase N-terminal" evidence="3">
    <location>
        <begin position="39"/>
        <end position="140"/>
    </location>
</feature>
<feature type="region of interest" description="Disordered" evidence="2">
    <location>
        <begin position="1"/>
        <end position="32"/>
    </location>
</feature>
<accession>A0ABV5QN06</accession>
<dbReference type="SUPFAM" id="SSF50475">
    <property type="entry name" value="FMN-binding split barrel"/>
    <property type="match status" value="1"/>
</dbReference>
<dbReference type="Gene3D" id="2.30.110.10">
    <property type="entry name" value="Electron Transport, Fmn-binding Protein, Chain A"/>
    <property type="match status" value="1"/>
</dbReference>
<sequence length="186" mass="20186">MPTDTPRSTPAGSPVSTPANTTLDSRYSGPGAEATPWAEAVRRLAAAEVYWLTTVRPDGRPHVTPLIAVWREGALHFCTRPDERKARNLAANRRVALTTGTNALGEGFDLVIEGEAVRVTDEEVLRALAEAYADKYGEEWRFGVRDGGFVSEGGTALVFAVPPTTAFGFAKGTPYGQTRWRFTEES</sequence>
<evidence type="ECO:0000256" key="1">
    <source>
        <dbReference type="ARBA" id="ARBA00023002"/>
    </source>
</evidence>
<organism evidence="4 5">
    <name type="scientific">Streptomyces roseoviridis</name>
    <dbReference type="NCBI Taxonomy" id="67361"/>
    <lineage>
        <taxon>Bacteria</taxon>
        <taxon>Bacillati</taxon>
        <taxon>Actinomycetota</taxon>
        <taxon>Actinomycetes</taxon>
        <taxon>Kitasatosporales</taxon>
        <taxon>Streptomycetaceae</taxon>
        <taxon>Streptomyces</taxon>
    </lineage>
</organism>
<comment type="caution">
    <text evidence="4">The sequence shown here is derived from an EMBL/GenBank/DDBJ whole genome shotgun (WGS) entry which is preliminary data.</text>
</comment>
<protein>
    <submittedName>
        <fullName evidence="4">Pyridoxamine 5'-phosphate oxidase family protein</fullName>
    </submittedName>
</protein>
<keyword evidence="5" id="KW-1185">Reference proteome</keyword>
<dbReference type="Pfam" id="PF01243">
    <property type="entry name" value="PNPOx_N"/>
    <property type="match status" value="1"/>
</dbReference>
<dbReference type="Proteomes" id="UP001589716">
    <property type="component" value="Unassembled WGS sequence"/>
</dbReference>
<evidence type="ECO:0000256" key="2">
    <source>
        <dbReference type="SAM" id="MobiDB-lite"/>
    </source>
</evidence>
<name>A0ABV5QN06_9ACTN</name>
<evidence type="ECO:0000259" key="3">
    <source>
        <dbReference type="Pfam" id="PF01243"/>
    </source>
</evidence>
<dbReference type="PANTHER" id="PTHR35176:SF4">
    <property type="entry name" value="PYRIDOXAMINE 5'-PHOSPHATE OXIDASE-RELATED FMN-BINDING"/>
    <property type="match status" value="1"/>
</dbReference>
<dbReference type="InterPro" id="IPR012349">
    <property type="entry name" value="Split_barrel_FMN-bd"/>
</dbReference>
<proteinExistence type="predicted"/>
<dbReference type="EMBL" id="JBHMCT010000008">
    <property type="protein sequence ID" value="MFB9554883.1"/>
    <property type="molecule type" value="Genomic_DNA"/>
</dbReference>
<dbReference type="PANTHER" id="PTHR35176">
    <property type="entry name" value="HEME OXYGENASE HI_0854-RELATED"/>
    <property type="match status" value="1"/>
</dbReference>